<dbReference type="EMBL" id="NHYD01000855">
    <property type="protein sequence ID" value="PPQ93098.1"/>
    <property type="molecule type" value="Genomic_DNA"/>
</dbReference>
<comment type="caution">
    <text evidence="1">The sequence shown here is derived from an EMBL/GenBank/DDBJ whole genome shotgun (WGS) entry which is preliminary data.</text>
</comment>
<name>A0A409XQU7_PSICY</name>
<dbReference type="InParanoid" id="A0A409XQU7"/>
<organism evidence="1 2">
    <name type="scientific">Psilocybe cyanescens</name>
    <dbReference type="NCBI Taxonomy" id="93625"/>
    <lineage>
        <taxon>Eukaryota</taxon>
        <taxon>Fungi</taxon>
        <taxon>Dikarya</taxon>
        <taxon>Basidiomycota</taxon>
        <taxon>Agaricomycotina</taxon>
        <taxon>Agaricomycetes</taxon>
        <taxon>Agaricomycetidae</taxon>
        <taxon>Agaricales</taxon>
        <taxon>Agaricineae</taxon>
        <taxon>Strophariaceae</taxon>
        <taxon>Psilocybe</taxon>
    </lineage>
</organism>
<dbReference type="AlphaFoldDB" id="A0A409XQU7"/>
<dbReference type="Proteomes" id="UP000283269">
    <property type="component" value="Unassembled WGS sequence"/>
</dbReference>
<proteinExistence type="predicted"/>
<gene>
    <name evidence="1" type="ORF">CVT25_003130</name>
</gene>
<sequence length="130" mass="14332">MHSESQLITIQFQRQHRSPACPLAAQAQPVPSRTPGVLWHLGFPSPHRASPSPSLLPSSTSFILSIYTYLIGLETQRRLSITSPLTGPLLNFLATESTYNRSQVDRALNATYNKQALEQLHPASISPSEL</sequence>
<protein>
    <submittedName>
        <fullName evidence="1">Uncharacterized protein</fullName>
    </submittedName>
</protein>
<evidence type="ECO:0000313" key="2">
    <source>
        <dbReference type="Proteomes" id="UP000283269"/>
    </source>
</evidence>
<evidence type="ECO:0000313" key="1">
    <source>
        <dbReference type="EMBL" id="PPQ93098.1"/>
    </source>
</evidence>
<accession>A0A409XQU7</accession>
<reference evidence="1 2" key="1">
    <citation type="journal article" date="2018" name="Evol. Lett.">
        <title>Horizontal gene cluster transfer increased hallucinogenic mushroom diversity.</title>
        <authorList>
            <person name="Reynolds H.T."/>
            <person name="Vijayakumar V."/>
            <person name="Gluck-Thaler E."/>
            <person name="Korotkin H.B."/>
            <person name="Matheny P.B."/>
            <person name="Slot J.C."/>
        </authorList>
    </citation>
    <scope>NUCLEOTIDE SEQUENCE [LARGE SCALE GENOMIC DNA]</scope>
    <source>
        <strain evidence="1 2">2631</strain>
    </source>
</reference>
<keyword evidence="2" id="KW-1185">Reference proteome</keyword>